<comment type="caution">
    <text evidence="7">The sequence shown here is derived from an EMBL/GenBank/DDBJ whole genome shotgun (WGS) entry which is preliminary data.</text>
</comment>
<dbReference type="GO" id="GO:0046933">
    <property type="term" value="F:proton-transporting ATP synthase activity, rotational mechanism"/>
    <property type="evidence" value="ECO:0007669"/>
    <property type="project" value="InterPro"/>
</dbReference>
<protein>
    <submittedName>
        <fullName evidence="7">Putative ATP synthase epsilon chain (ATP synthase F1 sector epsilon subunit), AtpC</fullName>
    </submittedName>
</protein>
<name>E6QTI8_9ZZZZ</name>
<keyword evidence="3" id="KW-0813">Transport</keyword>
<evidence type="ECO:0000259" key="6">
    <source>
        <dbReference type="Pfam" id="PF02823"/>
    </source>
</evidence>
<comment type="similarity">
    <text evidence="2">Belongs to the ATPase epsilon chain family.</text>
</comment>
<keyword evidence="5" id="KW-0472">Membrane</keyword>
<dbReference type="CDD" id="cd12152">
    <property type="entry name" value="F1-ATPase_delta"/>
    <property type="match status" value="1"/>
</dbReference>
<comment type="subcellular location">
    <subcellularLocation>
        <location evidence="1">Membrane</location>
    </subcellularLocation>
</comment>
<dbReference type="EMBL" id="CABR01000089">
    <property type="protein sequence ID" value="CBI10560.1"/>
    <property type="molecule type" value="Genomic_DNA"/>
</dbReference>
<dbReference type="AlphaFoldDB" id="E6QTI8"/>
<accession>E6QTI8</accession>
<dbReference type="Gene3D" id="2.60.15.10">
    <property type="entry name" value="F0F1 ATP synthase delta/epsilon subunit, N-terminal"/>
    <property type="match status" value="1"/>
</dbReference>
<dbReference type="GO" id="GO:0045259">
    <property type="term" value="C:proton-transporting ATP synthase complex"/>
    <property type="evidence" value="ECO:0007669"/>
    <property type="project" value="InterPro"/>
</dbReference>
<evidence type="ECO:0000256" key="5">
    <source>
        <dbReference type="ARBA" id="ARBA00023136"/>
    </source>
</evidence>
<dbReference type="InterPro" id="IPR020546">
    <property type="entry name" value="ATP_synth_F1_dsu/esu_N"/>
</dbReference>
<dbReference type="InterPro" id="IPR001469">
    <property type="entry name" value="ATP_synth_F1_dsu/esu"/>
</dbReference>
<dbReference type="NCBIfam" id="TIGR03166">
    <property type="entry name" value="alt_F1F0_F1_eps"/>
    <property type="match status" value="1"/>
</dbReference>
<evidence type="ECO:0000256" key="2">
    <source>
        <dbReference type="ARBA" id="ARBA00005712"/>
    </source>
</evidence>
<keyword evidence="4" id="KW-0406">Ion transport</keyword>
<sequence length="129" mass="14022">MNLKLSLPEVLLLDVNNVTQVIVETIHGSMGILPHRLDGVAALVPGILVYDLGAGGRQYVAVDEGMLVKVDETVLISVHNALAGEDLDHLQAALLSMQTQRDTEDRDARVEMARVESGLLRRLVSLHHA</sequence>
<dbReference type="NCBIfam" id="NF004871">
    <property type="entry name" value="PRK06228.1"/>
    <property type="match status" value="1"/>
</dbReference>
<gene>
    <name evidence="7" type="ORF">CARN7_1343</name>
</gene>
<dbReference type="InterPro" id="IPR036771">
    <property type="entry name" value="ATPsynth_dsu/esu_N"/>
</dbReference>
<dbReference type="Pfam" id="PF02823">
    <property type="entry name" value="ATP-synt_DE_N"/>
    <property type="match status" value="1"/>
</dbReference>
<evidence type="ECO:0000313" key="7">
    <source>
        <dbReference type="EMBL" id="CBI10560.1"/>
    </source>
</evidence>
<feature type="domain" description="ATP synthase F1 complex delta/epsilon subunit N-terminal" evidence="6">
    <location>
        <begin position="1"/>
        <end position="81"/>
    </location>
</feature>
<dbReference type="InterPro" id="IPR024037">
    <property type="entry name" value="Alt_ATP_synth_F1_esu"/>
</dbReference>
<reference evidence="7" key="1">
    <citation type="submission" date="2009-10" db="EMBL/GenBank/DDBJ databases">
        <title>Diversity of trophic interactions inside an arsenic-rich microbial ecosystem.</title>
        <authorList>
            <person name="Bertin P.N."/>
            <person name="Heinrich-Salmeron A."/>
            <person name="Pelletier E."/>
            <person name="Goulhen-Chollet F."/>
            <person name="Arsene-Ploetze F."/>
            <person name="Gallien S."/>
            <person name="Calteau A."/>
            <person name="Vallenet D."/>
            <person name="Casiot C."/>
            <person name="Chane-Woon-Ming B."/>
            <person name="Giloteaux L."/>
            <person name="Barakat M."/>
            <person name="Bonnefoy V."/>
            <person name="Bruneel O."/>
            <person name="Chandler M."/>
            <person name="Cleiss J."/>
            <person name="Duran R."/>
            <person name="Elbaz-Poulichet F."/>
            <person name="Fonknechten N."/>
            <person name="Lauga B."/>
            <person name="Mornico D."/>
            <person name="Ortet P."/>
            <person name="Schaeffer C."/>
            <person name="Siguier P."/>
            <person name="Alexander Thil Smith A."/>
            <person name="Van Dorsselaer A."/>
            <person name="Weissenbach J."/>
            <person name="Medigue C."/>
            <person name="Le Paslier D."/>
        </authorList>
    </citation>
    <scope>NUCLEOTIDE SEQUENCE</scope>
</reference>
<evidence type="ECO:0000256" key="1">
    <source>
        <dbReference type="ARBA" id="ARBA00004370"/>
    </source>
</evidence>
<organism evidence="7">
    <name type="scientific">mine drainage metagenome</name>
    <dbReference type="NCBI Taxonomy" id="410659"/>
    <lineage>
        <taxon>unclassified sequences</taxon>
        <taxon>metagenomes</taxon>
        <taxon>ecological metagenomes</taxon>
    </lineage>
</organism>
<dbReference type="SUPFAM" id="SSF51344">
    <property type="entry name" value="Epsilon subunit of F1F0-ATP synthase N-terminal domain"/>
    <property type="match status" value="1"/>
</dbReference>
<proteinExistence type="inferred from homology"/>
<evidence type="ECO:0000256" key="4">
    <source>
        <dbReference type="ARBA" id="ARBA00023065"/>
    </source>
</evidence>
<evidence type="ECO:0000256" key="3">
    <source>
        <dbReference type="ARBA" id="ARBA00022448"/>
    </source>
</evidence>